<name>A0A5N5PSV3_PANHP</name>
<dbReference type="EMBL" id="VFJC01000004">
    <property type="protein sequence ID" value="KAB5582141.1"/>
    <property type="molecule type" value="Genomic_DNA"/>
</dbReference>
<feature type="compositionally biased region" description="Pro residues" evidence="6">
    <location>
        <begin position="778"/>
        <end position="794"/>
    </location>
</feature>
<feature type="region of interest" description="Disordered" evidence="6">
    <location>
        <begin position="773"/>
        <end position="808"/>
    </location>
</feature>
<feature type="compositionally biased region" description="Low complexity" evidence="6">
    <location>
        <begin position="190"/>
        <end position="219"/>
    </location>
</feature>
<comment type="caution">
    <text evidence="7">The sequence shown here is derived from an EMBL/GenBank/DDBJ whole genome shotgun (WGS) entry which is preliminary data.</text>
</comment>
<evidence type="ECO:0000256" key="5">
    <source>
        <dbReference type="SAM" id="Coils"/>
    </source>
</evidence>
<evidence type="ECO:0008006" key="9">
    <source>
        <dbReference type="Google" id="ProtNLM"/>
    </source>
</evidence>
<reference evidence="7 8" key="1">
    <citation type="submission" date="2019-06" db="EMBL/GenBank/DDBJ databases">
        <title>A chromosome-scale genome assembly of the striped catfish, Pangasianodon hypophthalmus.</title>
        <authorList>
            <person name="Wen M."/>
            <person name="Zahm M."/>
            <person name="Roques C."/>
            <person name="Cabau C."/>
            <person name="Klopp C."/>
            <person name="Donnadieu C."/>
            <person name="Jouanno E."/>
            <person name="Avarre J.-C."/>
            <person name="Campet M."/>
            <person name="Ha T.T.T."/>
            <person name="Dugue R."/>
            <person name="Lampietro C."/>
            <person name="Louis A."/>
            <person name="Herpin A."/>
            <person name="Echchiki A."/>
            <person name="Berthelot C."/>
            <person name="Parey E."/>
            <person name="Roest-Crollius H."/>
            <person name="Braasch I."/>
            <person name="Postlethwait J."/>
            <person name="Bobe J."/>
            <person name="Montfort J."/>
            <person name="Bouchez O."/>
            <person name="Begum T."/>
            <person name="Schartl M."/>
            <person name="Guiguen Y."/>
        </authorList>
    </citation>
    <scope>NUCLEOTIDE SEQUENCE [LARGE SCALE GENOMIC DNA]</scope>
    <source>
        <strain evidence="7 8">Indonesia</strain>
        <tissue evidence="7">Blood</tissue>
    </source>
</reference>
<keyword evidence="4" id="KW-0472">Membrane</keyword>
<organism evidence="7 8">
    <name type="scientific">Pangasianodon hypophthalmus</name>
    <name type="common">Striped catfish</name>
    <name type="synonym">Helicophagus hypophthalmus</name>
    <dbReference type="NCBI Taxonomy" id="310915"/>
    <lineage>
        <taxon>Eukaryota</taxon>
        <taxon>Metazoa</taxon>
        <taxon>Chordata</taxon>
        <taxon>Craniata</taxon>
        <taxon>Vertebrata</taxon>
        <taxon>Euteleostomi</taxon>
        <taxon>Actinopterygii</taxon>
        <taxon>Neopterygii</taxon>
        <taxon>Teleostei</taxon>
        <taxon>Ostariophysi</taxon>
        <taxon>Siluriformes</taxon>
        <taxon>Pangasiidae</taxon>
        <taxon>Pangasianodon</taxon>
    </lineage>
</organism>
<keyword evidence="3" id="KW-0677">Repeat</keyword>
<gene>
    <name evidence="7" type="ORF">PHYPO_G00183760</name>
</gene>
<evidence type="ECO:0000256" key="1">
    <source>
        <dbReference type="ARBA" id="ARBA00004308"/>
    </source>
</evidence>
<keyword evidence="2" id="KW-0597">Phosphoprotein</keyword>
<feature type="coiled-coil region" evidence="5">
    <location>
        <begin position="1599"/>
        <end position="1626"/>
    </location>
</feature>
<feature type="region of interest" description="Disordered" evidence="6">
    <location>
        <begin position="733"/>
        <end position="760"/>
    </location>
</feature>
<feature type="region of interest" description="Disordered" evidence="6">
    <location>
        <begin position="619"/>
        <end position="681"/>
    </location>
</feature>
<evidence type="ECO:0000313" key="7">
    <source>
        <dbReference type="EMBL" id="KAB5582141.1"/>
    </source>
</evidence>
<evidence type="ECO:0000313" key="8">
    <source>
        <dbReference type="Proteomes" id="UP000327468"/>
    </source>
</evidence>
<feature type="compositionally biased region" description="Polar residues" evidence="6">
    <location>
        <begin position="733"/>
        <end position="745"/>
    </location>
</feature>
<keyword evidence="8" id="KW-1185">Reference proteome</keyword>
<feature type="region of interest" description="Disordered" evidence="6">
    <location>
        <begin position="136"/>
        <end position="220"/>
    </location>
</feature>
<feature type="compositionally biased region" description="Basic and acidic residues" evidence="6">
    <location>
        <begin position="145"/>
        <end position="171"/>
    </location>
</feature>
<evidence type="ECO:0000256" key="2">
    <source>
        <dbReference type="ARBA" id="ARBA00022553"/>
    </source>
</evidence>
<sequence length="2602" mass="296956">MEEQDLQEMVMSRQKNSPLQYLIASTMQDRVRATVAQSQEAVGMLSSLGARRDRSPTGRQPPQKVFIQEQEVSKPQTQPQPVPMIVVQEYQEEKSQIQALAKPQLRKESVEDLPHLSKPEAHAQLQILPEVKPQGDLVGVVALGEPKRQKRGDTRETMESQPHHLDTKQRPEQIQQVPTRQQPLTVEQEPTQPQMQLDTQQQTLGQQQQMQIQKQGTSQHQTLFQQSVKVRKSQKRAENRPWLQQKAQAQVLASDQMGELSSEVPPQPKVITTSVYQPLVSTSDPVQAQAKVTWIQQQQPVMVTTSVATQAQISTTDTNQAQAKRATQTQAKVTQAQQQQPVPVIAKVASQPMVSAKDPILSEPKSFIHTQYQVTQVQQQQSVVQAKVGQTQQVTQTKVDQVEQQQPVTQAKLSQVYQQPPVSQMLAKEQVPAMAPVTSQKQPQALTVQQHPQPFTATTFTQPPAKQSEMQPAFTTQMQRPVMAPTQPPIMSQTMRHPPTPIQPQIMTQRQPHPVAAQSPPQQAASPNHSQGVTITPAQPKSTAPVQPRIITMPQSQPQFYKPPQSPPQVMGMGQTHDNIQLGPQPHFQQLQWRPIMPDIMTQSYHETPHQGFMPSCTPPQAQFQSHPQSQGVTQTQAQPQQWAPLRGGLATQTYPSVQGSGHVQPYAQSQGYPSTQPQSQQWGQFRFEPTVQPYLQISPQSPVQSFVPSQHWQPIRQSNMVSHSYPSVQMSEYSQVQHQVTRRPQSPPQKWPMQPEPQSQVQFLKMVPQPMAHTPLVQPPSQAPVRPQGPAPQQPQTQQQQWPQNRPEVPFQVQIQSQTLQSQPQEQVLQKRVQEESQQPLVPQVRPPAQAQAPPQAYSEAYAKAQALARNKFEDAKHCLQEHILEAINIFKGKKITQEQVLFKEYSLDFDLLKEFLSAVQGMEAFCTPSQLRDMELFTQSVRAQWEACSSAETSLVLAEQQLEALKQLCETLSPEDINKLAQAQLQERETTLTAIQRQSSGDHDVTPADSGVFIEQTKETSPLKTVLPEKPVEITTETSAVTPQRPKTVEKKEILKQISTEEDRYRSSRFALQAQLNRNEQNMLGDRLSGSATATDLQKRLRELKALQDETECLWSEYEVQCSQCSQINERTVEQDRAELTVKWREQRAQLQRRVGSLGSALELMDSIEHHIAEISERLDKFIKEPKDVKGYTLISANILKDVKDLDESIQTQMDRLSRFDSEPSHLDLRDRSPLTQLVLKHRASLDRLRQQVRKSEAAARALDRFLVSLRTLDQDVLFVQSVSCADVAALQDSRSKLALIRKGAASLSDKAPQLDQLLGGAQMEVTQEGSSVTCLDMVAVLVRKVEDADDKLIIRQEERQKEQQSKGLGMRKKTLLAELRKVQGVAEKQGLKEPTMPAVQHRIRALSDLETQMNSLRPEYESIRETARKLSTDTEQRDEMESVWEETERAVAERQEQCSTLMELLKKFQSCRTFLGKHPPASGANHQRAGIVCGIKEDLNGLGPKIEEFRVVCRQLQSQLKKLPDCSETPFEAEADTLVDSWLDVSEKTDSYVDSLHMGLEVWEKQLMLGGELEVWAAAKLSLFAESHTFRNEKEVFRMKDEIQKQEQSIEQFQRKSLEIQELLQSKEAPLELQVMETALKKKMEQVKELFDSSTDVFRELLSVRAHLLQQIDTCQTAIQRIHSSVRMLCADNKDLLQKHLQDLSDQLLDQEEEADSLIKEVELMSSMTAPQALEELSNKSKRLKDNVAVTRHLIGQKKEQGEKSILIQSIKDECQMFEDWLQDAQLAVNECFENPEMRENVEASMQKLQDFLASEEGEQRLAQVKKALEKKGQEEVPAETQAELCAWQQEQEGELTTLQAHCQGRHKQLEDILIKLSSLQAEHDHFQDWLRQREKLPEQREKLRQVHEDFLKESGRVEAFSDLLASVRLKGLRGDPLLRDSESLVDQYHSLGIRLETQSQIYKSLEKEVEIFHIKEENTRTWVRNLKQSLESLDKDREAPTEEKLLKIQAVLDLRVEGDAKMAGLKMDSKSLCALEELEESTRQELIQTLRNIDDEWRRVLDSAQQLKAQAELQQTLLKELEALQDEEKNTRSWVDEQMRKLDFLDKDTPIQERYNKLQEVLSLKHEGDSKLITLRKKGESICPHKEWKRHSIEQSQRELEEEWARVLQTAREMKNQIEHEDSLSKELKSFQDQLESTQSWIRKLKVTLQSMDKASPAEEIIIQAQTVLVHGPEGDSKLAALKHTGECVCTHEGLKEDTRLSIQQTQRALQQEWREVLDFAQILRSEAEIQVALDKEIWDFNSQEEIFRTWVMDHQKRFESLDKDAPLQEILVISQTILNLQPEADLKMIALKSKGDILCGKLDESRKESIQQTLRDVEEKLRVLMEIAQEHRNQAELQGSLSKELQTFQSEEKKIQSWVEELKQDLVSLGKSTHGTQEQIEERLNKAHAVLSLRPEGNCKMSSLKRKAESLCGREDLDEQTRWTLVQNLKSLEEEWKGVLQNAQELHSLLRSVVERLVSCQCQRQQTQSRVEQLKQRTAALPRHFPWPGLGDRRHAVEQAMALLDKARSLSPTLSALRALGREMSQLTRDPSWTDPS</sequence>
<evidence type="ECO:0000256" key="6">
    <source>
        <dbReference type="SAM" id="MobiDB-lite"/>
    </source>
</evidence>
<dbReference type="PANTHER" id="PTHR14514">
    <property type="entry name" value="PKA ANCHORING PROTEIN"/>
    <property type="match status" value="1"/>
</dbReference>
<dbReference type="Gene3D" id="1.20.58.60">
    <property type="match status" value="4"/>
</dbReference>
<feature type="compositionally biased region" description="Low complexity" evidence="6">
    <location>
        <begin position="503"/>
        <end position="531"/>
    </location>
</feature>
<feature type="compositionally biased region" description="Low complexity" evidence="6">
    <location>
        <begin position="628"/>
        <end position="642"/>
    </location>
</feature>
<feature type="compositionally biased region" description="Low complexity" evidence="6">
    <location>
        <begin position="839"/>
        <end position="854"/>
    </location>
</feature>
<feature type="compositionally biased region" description="Polar residues" evidence="6">
    <location>
        <begin position="651"/>
        <end position="681"/>
    </location>
</feature>
<evidence type="ECO:0000256" key="4">
    <source>
        <dbReference type="ARBA" id="ARBA00023136"/>
    </source>
</evidence>
<dbReference type="Proteomes" id="UP000327468">
    <property type="component" value="Chromosome 3"/>
</dbReference>
<dbReference type="PANTHER" id="PTHR14514:SF4">
    <property type="entry name" value="NESPRIN-2"/>
    <property type="match status" value="1"/>
</dbReference>
<feature type="compositionally biased region" description="Polar residues" evidence="6">
    <location>
        <begin position="532"/>
        <end position="545"/>
    </location>
</feature>
<feature type="compositionally biased region" description="Polar residues" evidence="6">
    <location>
        <begin position="172"/>
        <end position="189"/>
    </location>
</feature>
<keyword evidence="5" id="KW-0175">Coiled coil</keyword>
<feature type="coiled-coil region" evidence="5">
    <location>
        <begin position="1697"/>
        <end position="1757"/>
    </location>
</feature>
<feature type="compositionally biased region" description="Low complexity" evidence="6">
    <location>
        <begin position="795"/>
        <end position="808"/>
    </location>
</feature>
<proteinExistence type="predicted"/>
<comment type="subcellular location">
    <subcellularLocation>
        <location evidence="1">Endomembrane system</location>
    </subcellularLocation>
</comment>
<protein>
    <recommendedName>
        <fullName evidence="9">KASH domain-containing protein</fullName>
    </recommendedName>
</protein>
<accession>A0A5N5PSV3</accession>
<feature type="coiled-coil region" evidence="5">
    <location>
        <begin position="2372"/>
        <end position="2399"/>
    </location>
</feature>
<feature type="region of interest" description="Disordered" evidence="6">
    <location>
        <begin position="484"/>
        <end position="545"/>
    </location>
</feature>
<feature type="region of interest" description="Disordered" evidence="6">
    <location>
        <begin position="827"/>
        <end position="854"/>
    </location>
</feature>
<feature type="region of interest" description="Disordered" evidence="6">
    <location>
        <begin position="46"/>
        <end position="80"/>
    </location>
</feature>
<evidence type="ECO:0000256" key="3">
    <source>
        <dbReference type="ARBA" id="ARBA00022737"/>
    </source>
</evidence>